<dbReference type="OrthoDB" id="63379at2759"/>
<dbReference type="CDD" id="cd09917">
    <property type="entry name" value="F-box_SF"/>
    <property type="match status" value="1"/>
</dbReference>
<dbReference type="InterPro" id="IPR036047">
    <property type="entry name" value="F-box-like_dom_sf"/>
</dbReference>
<dbReference type="PANTHER" id="PTHR39741:SF2">
    <property type="entry name" value="F-BOX DOMAIN-CONTAINING PROTEIN"/>
    <property type="match status" value="1"/>
</dbReference>
<protein>
    <submittedName>
        <fullName evidence="2">Aste57867_21445 protein</fullName>
    </submittedName>
</protein>
<organism evidence="2 3">
    <name type="scientific">Aphanomyces stellatus</name>
    <dbReference type="NCBI Taxonomy" id="120398"/>
    <lineage>
        <taxon>Eukaryota</taxon>
        <taxon>Sar</taxon>
        <taxon>Stramenopiles</taxon>
        <taxon>Oomycota</taxon>
        <taxon>Saprolegniomycetes</taxon>
        <taxon>Saprolegniales</taxon>
        <taxon>Verrucalvaceae</taxon>
        <taxon>Aphanomyces</taxon>
    </lineage>
</organism>
<accession>A0A485LHK2</accession>
<dbReference type="Proteomes" id="UP000332933">
    <property type="component" value="Unassembled WGS sequence"/>
</dbReference>
<dbReference type="EMBL" id="CAADRA010007001">
    <property type="protein sequence ID" value="VFT98116.1"/>
    <property type="molecule type" value="Genomic_DNA"/>
</dbReference>
<gene>
    <name evidence="2" type="primary">Aste57867_21445</name>
    <name evidence="1" type="ORF">As57867_021376</name>
    <name evidence="2" type="ORF">ASTE57867_21445</name>
</gene>
<evidence type="ECO:0000313" key="2">
    <source>
        <dbReference type="EMBL" id="VFT98116.1"/>
    </source>
</evidence>
<dbReference type="Gene3D" id="1.20.1280.50">
    <property type="match status" value="1"/>
</dbReference>
<reference evidence="1" key="2">
    <citation type="submission" date="2019-06" db="EMBL/GenBank/DDBJ databases">
        <title>Genomics analysis of Aphanomyces spp. identifies a new class of oomycete effector associated with host adaptation.</title>
        <authorList>
            <person name="Gaulin E."/>
        </authorList>
    </citation>
    <scope>NUCLEOTIDE SEQUENCE</scope>
    <source>
        <strain evidence="1">CBS 578.67</strain>
    </source>
</reference>
<sequence length="578" mass="65328">MVVAAPLGPARLPQECMHHVAAYLDHPSLHNMELTSHEVRQCFEQAEPWKVSVLRGAVVPRRGKLIATWKHFACACAKMDTQTHESLLQDVVEASSVDRADAESPSNTLHVSQCYREMMRFKDDSTRQVLFDYTIQRLMCGCSSGQCYWSSAPASSKAHDDFIDFSFVKGPCLLQSLQIVPYKAFWQLGAPGYAPLQLSISIRLSKSRKAPYYTSPRYSVANMMETFHLPHKVLVLPGSLLRIHLMGKQQFEYEMSTAGQPRRYYCCVSYLGAAGVPFDLNGEINHTDSSAFQFNQRNMTDLHRRLPAECILAVVGFLDHESLHAMELTSRTMFDTTANGEVWKQSVLRTVLVPTADDDRYISSWKHFACASDIMDKENNIALLKDTVGVSSVHRDDAEPASNTLHLSQCYRVTTMLKQEEHNHILNEHNIQRLICDCSNGDCYWSSAPTDSNASNDFIAYSLLGTCILRTIEVIPYKAFWQMGAPGYAPQRVSLSIFETTRSKTPCYVSPEYEVVNNMELQVFSLPHKVLARDGAIVRVNLLGKQQFEYETEMENQLPRYYCCMSYIGASGVFYNAL</sequence>
<dbReference type="EMBL" id="VJMH01006975">
    <property type="protein sequence ID" value="KAF0686782.1"/>
    <property type="molecule type" value="Genomic_DNA"/>
</dbReference>
<reference evidence="2 3" key="1">
    <citation type="submission" date="2019-03" db="EMBL/GenBank/DDBJ databases">
        <authorList>
            <person name="Gaulin E."/>
            <person name="Dumas B."/>
        </authorList>
    </citation>
    <scope>NUCLEOTIDE SEQUENCE [LARGE SCALE GENOMIC DNA]</scope>
    <source>
        <strain evidence="2">CBS 568.67</strain>
    </source>
</reference>
<name>A0A485LHK2_9STRA</name>
<keyword evidence="3" id="KW-1185">Reference proteome</keyword>
<evidence type="ECO:0000313" key="3">
    <source>
        <dbReference type="Proteomes" id="UP000332933"/>
    </source>
</evidence>
<dbReference type="AlphaFoldDB" id="A0A485LHK2"/>
<dbReference type="InterPro" id="IPR055336">
    <property type="entry name" value="At4g00755-like"/>
</dbReference>
<dbReference type="PANTHER" id="PTHR39741">
    <property type="entry name" value="F-BOX DOMAIN CONTAINING PROTEIN, EXPRESSED"/>
    <property type="match status" value="1"/>
</dbReference>
<proteinExistence type="predicted"/>
<evidence type="ECO:0000313" key="1">
    <source>
        <dbReference type="EMBL" id="KAF0686782.1"/>
    </source>
</evidence>
<dbReference type="SUPFAM" id="SSF81383">
    <property type="entry name" value="F-box domain"/>
    <property type="match status" value="2"/>
</dbReference>